<gene>
    <name evidence="1" type="ORF">HDA33_002097</name>
</gene>
<dbReference type="AlphaFoldDB" id="A0A7W9JKR0"/>
<organism evidence="1 2">
    <name type="scientific">Micrococcus endophyticus</name>
    <dbReference type="NCBI Taxonomy" id="455343"/>
    <lineage>
        <taxon>Bacteria</taxon>
        <taxon>Bacillati</taxon>
        <taxon>Actinomycetota</taxon>
        <taxon>Actinomycetes</taxon>
        <taxon>Micrococcales</taxon>
        <taxon>Micrococcaceae</taxon>
        <taxon>Micrococcus</taxon>
    </lineage>
</organism>
<evidence type="ECO:0000313" key="1">
    <source>
        <dbReference type="EMBL" id="MBB5849533.1"/>
    </source>
</evidence>
<dbReference type="Gene3D" id="3.30.70.1230">
    <property type="entry name" value="Nucleotide cyclase"/>
    <property type="match status" value="1"/>
</dbReference>
<protein>
    <submittedName>
        <fullName evidence="1">Class 3 adenylate cyclase</fullName>
    </submittedName>
</protein>
<dbReference type="EMBL" id="JACHMW010000001">
    <property type="protein sequence ID" value="MBB5849533.1"/>
    <property type="molecule type" value="Genomic_DNA"/>
</dbReference>
<keyword evidence="2" id="KW-1185">Reference proteome</keyword>
<dbReference type="InterPro" id="IPR029787">
    <property type="entry name" value="Nucleotide_cyclase"/>
</dbReference>
<evidence type="ECO:0000313" key="2">
    <source>
        <dbReference type="Proteomes" id="UP000567246"/>
    </source>
</evidence>
<name>A0A7W9JKR0_9MICC</name>
<reference evidence="1 2" key="1">
    <citation type="submission" date="2020-08" db="EMBL/GenBank/DDBJ databases">
        <title>Sequencing the genomes of 1000 actinobacteria strains.</title>
        <authorList>
            <person name="Klenk H.-P."/>
        </authorList>
    </citation>
    <scope>NUCLEOTIDE SEQUENCE [LARGE SCALE GENOMIC DNA]</scope>
    <source>
        <strain evidence="1 2">DSM 17945</strain>
    </source>
</reference>
<accession>A0A7W9JKR0</accession>
<dbReference type="RefSeq" id="WP_184173142.1">
    <property type="nucleotide sequence ID" value="NZ_BAABAG010000017.1"/>
</dbReference>
<dbReference type="Proteomes" id="UP000567246">
    <property type="component" value="Unassembled WGS sequence"/>
</dbReference>
<dbReference type="SUPFAM" id="SSF55073">
    <property type="entry name" value="Nucleotide cyclase"/>
    <property type="match status" value="1"/>
</dbReference>
<sequence length="307" mass="33982">MSDKPAFLTSLLDDLGEEVNTVLNNSDIPVVDKDGTFDAKDIPSSSSTTWIKLPEVVAVVCDLKGSTHLGTGKHDKSTARIYKASVEGAVRIFHEFDANFIDIQGDGGFGLFWGDKAYERALCAGVTIKTFSEDLVAQLEKRWPDAPETGYKVGIHAARTLVKRIGTRRVVSEQEAVWAGRPVNYAAKCAQAAERHQMVVTQQVWDKFKKNDYIAFSCDCKNGPSANLWMDITVERLPENDQAGVVLGSGWCGKCGPMFCDAIMAGETKREIPINIRNTISRMAMEKALEAKRGRDRMRKAQSAFRR</sequence>
<comment type="caution">
    <text evidence="1">The sequence shown here is derived from an EMBL/GenBank/DDBJ whole genome shotgun (WGS) entry which is preliminary data.</text>
</comment>
<proteinExistence type="predicted"/>